<dbReference type="OrthoDB" id="3335528at2759"/>
<dbReference type="SUPFAM" id="SSF141130">
    <property type="entry name" value="Acetamidase/Formamidase-like"/>
    <property type="match status" value="1"/>
</dbReference>
<dbReference type="STRING" id="113226.A0A139GUP0"/>
<comment type="caution">
    <text evidence="1">The sequence shown here is derived from an EMBL/GenBank/DDBJ whole genome shotgun (WGS) entry which is preliminary data.</text>
</comment>
<sequence>MAGIRKDSHQCHSIHRGQSHLKWSKKQPSVLTVDPGDVVTFDCIDGGNGQIKPSSTADAILNFDVALADPVFGPVYVEGAEPGDALEVEVLDLQTGDWGWTAVIPNFGLLAEEFPDANLKIWNLPTDGSRLAHFDDNIQIPIRPFMGTMGVAPGEDGEFSTIPPLETGGNIDTRHITKGSKLILPVRATGALFSCGDGHAAQGDGEVCGSAIETPMRVSLRFNLRKHQPWVQSPHFECPPKEKERVLPDCGTYNTMGIDSNMLEASRKAVRAMLDYLQTEKNMSKIDAYMLCSVAVSLRFGEVVDMPNYAIFASLPLNVFASSRPATNGV</sequence>
<dbReference type="GO" id="GO:0016811">
    <property type="term" value="F:hydrolase activity, acting on carbon-nitrogen (but not peptide) bonds, in linear amides"/>
    <property type="evidence" value="ECO:0007669"/>
    <property type="project" value="InterPro"/>
</dbReference>
<keyword evidence="2" id="KW-1185">Reference proteome</keyword>
<evidence type="ECO:0008006" key="3">
    <source>
        <dbReference type="Google" id="ProtNLM"/>
    </source>
</evidence>
<dbReference type="Gene3D" id="3.10.28.20">
    <property type="entry name" value="Acetamidase/Formamidase-like domains"/>
    <property type="match status" value="1"/>
</dbReference>
<dbReference type="Proteomes" id="UP000073492">
    <property type="component" value="Unassembled WGS sequence"/>
</dbReference>
<evidence type="ECO:0000313" key="1">
    <source>
        <dbReference type="EMBL" id="KXS93907.1"/>
    </source>
</evidence>
<protein>
    <recommendedName>
        <fullName evidence="3">Acetamidase</fullName>
    </recommendedName>
</protein>
<gene>
    <name evidence="1" type="ORF">AC579_10370</name>
</gene>
<dbReference type="Gene3D" id="2.60.120.580">
    <property type="entry name" value="Acetamidase/Formamidase-like domains"/>
    <property type="match status" value="2"/>
</dbReference>
<dbReference type="EMBL" id="LFZO01001068">
    <property type="protein sequence ID" value="KXS93907.1"/>
    <property type="molecule type" value="Genomic_DNA"/>
</dbReference>
<reference evidence="1 2" key="1">
    <citation type="submission" date="2015-07" db="EMBL/GenBank/DDBJ databases">
        <title>Comparative genomics of the Sigatoka disease complex on banana suggests a link between parallel evolutionary changes in Pseudocercospora fijiensis and Pseudocercospora eumusae and increased virulence on the banana host.</title>
        <authorList>
            <person name="Chang T.-C."/>
            <person name="Salvucci A."/>
            <person name="Crous P.W."/>
            <person name="Stergiopoulos I."/>
        </authorList>
    </citation>
    <scope>NUCLEOTIDE SEQUENCE [LARGE SCALE GENOMIC DNA]</scope>
    <source>
        <strain evidence="1 2">CBS 116634</strain>
    </source>
</reference>
<evidence type="ECO:0000313" key="2">
    <source>
        <dbReference type="Proteomes" id="UP000073492"/>
    </source>
</evidence>
<organism evidence="1 2">
    <name type="scientific">Pseudocercospora musae</name>
    <dbReference type="NCBI Taxonomy" id="113226"/>
    <lineage>
        <taxon>Eukaryota</taxon>
        <taxon>Fungi</taxon>
        <taxon>Dikarya</taxon>
        <taxon>Ascomycota</taxon>
        <taxon>Pezizomycotina</taxon>
        <taxon>Dothideomycetes</taxon>
        <taxon>Dothideomycetidae</taxon>
        <taxon>Mycosphaerellales</taxon>
        <taxon>Mycosphaerellaceae</taxon>
        <taxon>Pseudocercospora</taxon>
    </lineage>
</organism>
<dbReference type="InterPro" id="IPR004304">
    <property type="entry name" value="FmdA_AmdA"/>
</dbReference>
<proteinExistence type="predicted"/>
<name>A0A139GUP0_9PEZI</name>
<accession>A0A139GUP0</accession>
<dbReference type="PANTHER" id="PTHR31891">
    <property type="entry name" value="FORMAMIDASE C869.04-RELATED"/>
    <property type="match status" value="1"/>
</dbReference>
<dbReference type="PANTHER" id="PTHR31891:SF1">
    <property type="entry name" value="FORMAMIDASE C869.04-RELATED"/>
    <property type="match status" value="1"/>
</dbReference>
<dbReference type="Pfam" id="PF03069">
    <property type="entry name" value="FmdA_AmdA"/>
    <property type="match status" value="2"/>
</dbReference>
<dbReference type="AlphaFoldDB" id="A0A139GUP0"/>